<accession>A0A9W6VBT5</accession>
<proteinExistence type="predicted"/>
<dbReference type="InterPro" id="IPR013022">
    <property type="entry name" value="Xyl_isomerase-like_TIM-brl"/>
</dbReference>
<dbReference type="InterPro" id="IPR050312">
    <property type="entry name" value="IolE/XylAMocC-like"/>
</dbReference>
<reference evidence="2" key="1">
    <citation type="submission" date="2023-03" db="EMBL/GenBank/DDBJ databases">
        <title>Amycolatopsis taiwanensis NBRC 103393.</title>
        <authorList>
            <person name="Ichikawa N."/>
            <person name="Sato H."/>
            <person name="Tonouchi N."/>
        </authorList>
    </citation>
    <scope>NUCLEOTIDE SEQUENCE</scope>
    <source>
        <strain evidence="2">NBRC 103393</strain>
    </source>
</reference>
<dbReference type="PANTHER" id="PTHR12110">
    <property type="entry name" value="HYDROXYPYRUVATE ISOMERASE"/>
    <property type="match status" value="1"/>
</dbReference>
<dbReference type="SUPFAM" id="SSF51658">
    <property type="entry name" value="Xylose isomerase-like"/>
    <property type="match status" value="1"/>
</dbReference>
<dbReference type="InterPro" id="IPR036237">
    <property type="entry name" value="Xyl_isomerase-like_sf"/>
</dbReference>
<keyword evidence="3" id="KW-1185">Reference proteome</keyword>
<dbReference type="RefSeq" id="WP_285486582.1">
    <property type="nucleotide sequence ID" value="NZ_BSTI01000004.1"/>
</dbReference>
<dbReference type="EMBL" id="BSTI01000004">
    <property type="protein sequence ID" value="GLY65348.1"/>
    <property type="molecule type" value="Genomic_DNA"/>
</dbReference>
<gene>
    <name evidence="2" type="ORF">Atai01_19670</name>
</gene>
<dbReference type="Proteomes" id="UP001165136">
    <property type="component" value="Unassembled WGS sequence"/>
</dbReference>
<comment type="caution">
    <text evidence="2">The sequence shown here is derived from an EMBL/GenBank/DDBJ whole genome shotgun (WGS) entry which is preliminary data.</text>
</comment>
<name>A0A9W6VBT5_9PSEU</name>
<evidence type="ECO:0000259" key="1">
    <source>
        <dbReference type="Pfam" id="PF01261"/>
    </source>
</evidence>
<protein>
    <recommendedName>
        <fullName evidence="1">Xylose isomerase-like TIM barrel domain-containing protein</fullName>
    </recommendedName>
</protein>
<feature type="domain" description="Xylose isomerase-like TIM barrel" evidence="1">
    <location>
        <begin position="36"/>
        <end position="273"/>
    </location>
</feature>
<organism evidence="2 3">
    <name type="scientific">Amycolatopsis taiwanensis</name>
    <dbReference type="NCBI Taxonomy" id="342230"/>
    <lineage>
        <taxon>Bacteria</taxon>
        <taxon>Bacillati</taxon>
        <taxon>Actinomycetota</taxon>
        <taxon>Actinomycetes</taxon>
        <taxon>Pseudonocardiales</taxon>
        <taxon>Pseudonocardiaceae</taxon>
        <taxon>Amycolatopsis</taxon>
    </lineage>
</organism>
<dbReference type="PANTHER" id="PTHR12110:SF41">
    <property type="entry name" value="INOSOSE DEHYDRATASE"/>
    <property type="match status" value="1"/>
</dbReference>
<dbReference type="Pfam" id="PF01261">
    <property type="entry name" value="AP_endonuc_2"/>
    <property type="match status" value="1"/>
</dbReference>
<sequence>MTKAVIGNLCLGTAPDSWGVWFPRDEHQVPFTRFLDELVAAGYAWLELGPYGYLPTDPKRLAEEVGARGLGVSGGTTFGALHRPHEWAEMLAQTRAVAELTAAAGAHHLVFIPTMYRDQKTGDYTESPELTAEQWSAFGARAGELGKILLEEYDVRLVLHPHADSHVQKQDEIERYLNESDPRYANLCLDTGHVAYSGGDAIDLIRRYGDRVGYVHIKQMDPVILDRVRKENLSFSEAVRLGVCVEPPAGVPEPAKVIDALSTLDAEIFVIVEQDLYPCAPEAPLPIATRTREYLNSRGVSATERPGAVA</sequence>
<evidence type="ECO:0000313" key="2">
    <source>
        <dbReference type="EMBL" id="GLY65348.1"/>
    </source>
</evidence>
<evidence type="ECO:0000313" key="3">
    <source>
        <dbReference type="Proteomes" id="UP001165136"/>
    </source>
</evidence>
<dbReference type="AlphaFoldDB" id="A0A9W6VBT5"/>
<dbReference type="Gene3D" id="3.20.20.150">
    <property type="entry name" value="Divalent-metal-dependent TIM barrel enzymes"/>
    <property type="match status" value="1"/>
</dbReference>